<dbReference type="Pfam" id="PF22366">
    <property type="entry name" value="NDH2_C"/>
    <property type="match status" value="1"/>
</dbReference>
<keyword evidence="10" id="KW-1185">Reference proteome</keyword>
<comment type="similarity">
    <text evidence="1">Belongs to the NADH dehydrogenase family.</text>
</comment>
<evidence type="ECO:0000256" key="5">
    <source>
        <dbReference type="ARBA" id="ARBA00023027"/>
    </source>
</evidence>
<evidence type="ECO:0000259" key="7">
    <source>
        <dbReference type="Pfam" id="PF07992"/>
    </source>
</evidence>
<reference evidence="9 10" key="2">
    <citation type="journal article" date="2014" name="J. Gen. Appl. Microbiol.">
        <title>The early diverging ascomycetous budding yeast Saitoella complicata has three histone deacetylases belonging to the Clr6, Hos2, and Rpd3 lineages.</title>
        <authorList>
            <person name="Nishida H."/>
            <person name="Matsumoto T."/>
            <person name="Kondo S."/>
            <person name="Hamamoto M."/>
            <person name="Yoshikawa H."/>
        </authorList>
    </citation>
    <scope>NUCLEOTIDE SEQUENCE [LARGE SCALE GENOMIC DNA]</scope>
    <source>
        <strain evidence="9 10">NRRL Y-17804</strain>
    </source>
</reference>
<feature type="region of interest" description="Disordered" evidence="6">
    <location>
        <begin position="458"/>
        <end position="486"/>
    </location>
</feature>
<accession>A0A0E9NQG7</accession>
<feature type="region of interest" description="Disordered" evidence="6">
    <location>
        <begin position="392"/>
        <end position="413"/>
    </location>
</feature>
<dbReference type="PANTHER" id="PTHR43706:SF17">
    <property type="entry name" value="NADH DEHYDROGENASE (EUROFUNG)"/>
    <property type="match status" value="1"/>
</dbReference>
<dbReference type="PANTHER" id="PTHR43706">
    <property type="entry name" value="NADH DEHYDROGENASE"/>
    <property type="match status" value="1"/>
</dbReference>
<dbReference type="Pfam" id="PF07992">
    <property type="entry name" value="Pyr_redox_2"/>
    <property type="match status" value="1"/>
</dbReference>
<dbReference type="Gene3D" id="3.50.50.100">
    <property type="match status" value="1"/>
</dbReference>
<dbReference type="InterPro" id="IPR023753">
    <property type="entry name" value="FAD/NAD-binding_dom"/>
</dbReference>
<evidence type="ECO:0000259" key="8">
    <source>
        <dbReference type="Pfam" id="PF22366"/>
    </source>
</evidence>
<dbReference type="InterPro" id="IPR045024">
    <property type="entry name" value="NDH-2"/>
</dbReference>
<feature type="region of interest" description="Disordered" evidence="6">
    <location>
        <begin position="607"/>
        <end position="628"/>
    </location>
</feature>
<feature type="domain" description="FAD/NAD(P)-binding" evidence="7">
    <location>
        <begin position="742"/>
        <end position="1107"/>
    </location>
</feature>
<keyword evidence="2" id="KW-0285">Flavoprotein</keyword>
<comment type="caution">
    <text evidence="9">The sequence shown here is derived from an EMBL/GenBank/DDBJ whole genome shotgun (WGS) entry which is preliminary data.</text>
</comment>
<evidence type="ECO:0000256" key="6">
    <source>
        <dbReference type="SAM" id="MobiDB-lite"/>
    </source>
</evidence>
<dbReference type="GO" id="GO:0003954">
    <property type="term" value="F:NADH dehydrogenase activity"/>
    <property type="evidence" value="ECO:0007669"/>
    <property type="project" value="InterPro"/>
</dbReference>
<dbReference type="PRINTS" id="PR00368">
    <property type="entry name" value="FADPNR"/>
</dbReference>
<dbReference type="Proteomes" id="UP000033140">
    <property type="component" value="Unassembled WGS sequence"/>
</dbReference>
<organism evidence="9 10">
    <name type="scientific">Saitoella complicata (strain BCRC 22490 / CBS 7301 / JCM 7358 / NBRC 10748 / NRRL Y-17804)</name>
    <dbReference type="NCBI Taxonomy" id="698492"/>
    <lineage>
        <taxon>Eukaryota</taxon>
        <taxon>Fungi</taxon>
        <taxon>Dikarya</taxon>
        <taxon>Ascomycota</taxon>
        <taxon>Taphrinomycotina</taxon>
        <taxon>Taphrinomycotina incertae sedis</taxon>
        <taxon>Saitoella</taxon>
    </lineage>
</organism>
<dbReference type="GO" id="GO:0005739">
    <property type="term" value="C:mitochondrion"/>
    <property type="evidence" value="ECO:0007669"/>
    <property type="project" value="TreeGrafter"/>
</dbReference>
<keyword evidence="4" id="KW-0560">Oxidoreductase</keyword>
<dbReference type="InterPro" id="IPR036188">
    <property type="entry name" value="FAD/NAD-bd_sf"/>
</dbReference>
<feature type="region of interest" description="Disordered" evidence="6">
    <location>
        <begin position="1"/>
        <end position="20"/>
    </location>
</feature>
<dbReference type="EMBL" id="BACD03000050">
    <property type="protein sequence ID" value="GAO51670.1"/>
    <property type="molecule type" value="Genomic_DNA"/>
</dbReference>
<evidence type="ECO:0000313" key="10">
    <source>
        <dbReference type="Proteomes" id="UP000033140"/>
    </source>
</evidence>
<feature type="compositionally biased region" description="Low complexity" evidence="6">
    <location>
        <begin position="392"/>
        <end position="409"/>
    </location>
</feature>
<sequence>MRTNPTPVTPYRLSGTADPTQRADAISEALVIVGVDNSAYAYEEDSCERRGKLLSRSSCTRRTTREGEHGLGQPAYIQHTSLPRPSIDLFSTYSTAYTPTVTMSALLRTSRTLPRLHITLPSSSLTLSKRTITNLKLDFDKPLISTGSDRSDDTISAPNYASLDGTAPVVGESHDSNGTLVCKQRTSMSEPLQHQLRSTIFSQRRHLHSTSSPPHLSSTKTTVEVKDGEEYIDFDKPHLHAKSPDTTVNPTSTDYDQAWDEPVLVARLRPGEGRLSEGAWGPSGRRGLHTRAREVEEVSDFDSPLVNHQLPDGMVSTISEADVFEFAKPMGAPRTGEVQGAKVPSGRRGFHTTRVVRSEMVDDVLDFKRPLVNHQLPEGTVSTITEADFTSSIASPSAPTPAASTGGSAKVPTGRRQFHTTRFLRSDKLDELLDFDTPLVNHQLPEGTVSTITETDFHPATPSAGSSTTSAKIPSGRRAFHSSRTVRSGKLKDDVLDFDAPLVNHQLPEGTVSTITESEEGFPSLTRFAPRVSGLNGAASSKPGVMTLGRRGFGTLSGRRGEQEREVEGVLDFDRVMVETVLPEGSVSQITEVDAFEVPFMSFGSGGAKGQAGKVPSGRREFHSSPVRRHEIQDEPLDFEKPLVNSHLPEGSVAPITEADHVSTVSHETVVNVSPATLAALTKGKLRSQTRSFSTSGCRPSFEGEKSILSRREYHASLAVQAAAAPTTGAVVKPREKNGRKHLVILGSGWGGYKLLNQVSTKYHQVTVISPRTYFVFTPLLASTAVGTLEFRCAMEPVRSRYRGIFRWMSKKGEGVNLIEAFADNIDFARKKVECVTQFTPVKEETTLDRSAAEDECPGEMSINGRMKDGRRKFEVEYDDLVIAVGAYSQTFGTPGVKEHAYFLKDVGDARRIRARILHCFELAACPSTTEEERRQLLHFVCVGGGPTGVEFAAELHDLIHDDLALLYPELYHLASISLFDVAPRILGSFDENLGEYARAKFARSGIRIRTGTHVTKIEEGKVYTKESGMERFGMMVWATGLHANPLVEEMKGVLKDKRTGSVLTDGRLRVVDEKGQPVDGVYAIGDCAAIKDGEILPATAQVANQKAIYLGNSLNAIARSGTPSYEPEPFKFLNRGAMAYIGGWKAIVQPAKSGGLSGRAAWILWRTAYLSMSVSLRNKILIPTYWLLNFVFGRDITRF</sequence>
<protein>
    <submittedName>
        <fullName evidence="9">Uncharacterized protein</fullName>
    </submittedName>
</protein>
<evidence type="ECO:0000256" key="2">
    <source>
        <dbReference type="ARBA" id="ARBA00022630"/>
    </source>
</evidence>
<keyword evidence="5" id="KW-0520">NAD</keyword>
<dbReference type="InterPro" id="IPR054585">
    <property type="entry name" value="NDH2-like_C"/>
</dbReference>
<dbReference type="AlphaFoldDB" id="A0A0E9NQG7"/>
<evidence type="ECO:0000313" key="9">
    <source>
        <dbReference type="EMBL" id="GAO51670.1"/>
    </source>
</evidence>
<gene>
    <name evidence="9" type="ORF">G7K_5763-t1</name>
</gene>
<name>A0A0E9NQG7_SAICN</name>
<dbReference type="SUPFAM" id="SSF51905">
    <property type="entry name" value="FAD/NAD(P)-binding domain"/>
    <property type="match status" value="2"/>
</dbReference>
<feature type="compositionally biased region" description="Low complexity" evidence="6">
    <location>
        <begin position="459"/>
        <end position="471"/>
    </location>
</feature>
<reference evidence="9 10" key="3">
    <citation type="journal article" date="2015" name="Genome Announc.">
        <title>Draft Genome Sequence of the Archiascomycetous Yeast Saitoella complicata.</title>
        <authorList>
            <person name="Yamauchi K."/>
            <person name="Kondo S."/>
            <person name="Hamamoto M."/>
            <person name="Takahashi Y."/>
            <person name="Ogura Y."/>
            <person name="Hayashi T."/>
            <person name="Nishida H."/>
        </authorList>
    </citation>
    <scope>NUCLEOTIDE SEQUENCE [LARGE SCALE GENOMIC DNA]</scope>
    <source>
        <strain evidence="9 10">NRRL Y-17804</strain>
    </source>
</reference>
<dbReference type="STRING" id="698492.A0A0E9NQG7"/>
<feature type="compositionally biased region" description="Basic and acidic residues" evidence="6">
    <location>
        <begin position="618"/>
        <end position="628"/>
    </location>
</feature>
<feature type="domain" description="External alternative NADH-ubiquinone oxidoreductase-like C-terminal" evidence="8">
    <location>
        <begin position="1136"/>
        <end position="1196"/>
    </location>
</feature>
<evidence type="ECO:0000256" key="4">
    <source>
        <dbReference type="ARBA" id="ARBA00023002"/>
    </source>
</evidence>
<reference evidence="9 10" key="1">
    <citation type="journal article" date="2011" name="J. Gen. Appl. Microbiol.">
        <title>Draft genome sequencing of the enigmatic yeast Saitoella complicata.</title>
        <authorList>
            <person name="Nishida H."/>
            <person name="Hamamoto M."/>
            <person name="Sugiyama J."/>
        </authorList>
    </citation>
    <scope>NUCLEOTIDE SEQUENCE [LARGE SCALE GENOMIC DNA]</scope>
    <source>
        <strain evidence="9 10">NRRL Y-17804</strain>
    </source>
</reference>
<keyword evidence="3" id="KW-0274">FAD</keyword>
<evidence type="ECO:0000256" key="1">
    <source>
        <dbReference type="ARBA" id="ARBA00005272"/>
    </source>
</evidence>
<proteinExistence type="inferred from homology"/>
<evidence type="ECO:0000256" key="3">
    <source>
        <dbReference type="ARBA" id="ARBA00022827"/>
    </source>
</evidence>